<dbReference type="Proteomes" id="UP001149163">
    <property type="component" value="Unassembled WGS sequence"/>
</dbReference>
<evidence type="ECO:0000313" key="2">
    <source>
        <dbReference type="Proteomes" id="UP001149163"/>
    </source>
</evidence>
<keyword evidence="2" id="KW-1185">Reference proteome</keyword>
<proteinExistence type="predicted"/>
<dbReference type="GeneID" id="81431840"/>
<protein>
    <submittedName>
        <fullName evidence="1">Uncharacterized protein</fullName>
    </submittedName>
</protein>
<dbReference type="AlphaFoldDB" id="A0A9W9HM70"/>
<evidence type="ECO:0000313" key="1">
    <source>
        <dbReference type="EMBL" id="KAJ5151288.1"/>
    </source>
</evidence>
<reference evidence="1" key="2">
    <citation type="journal article" date="2023" name="IMA Fungus">
        <title>Comparative genomic study of the Penicillium genus elucidates a diverse pangenome and 15 lateral gene transfer events.</title>
        <authorList>
            <person name="Petersen C."/>
            <person name="Sorensen T."/>
            <person name="Nielsen M.R."/>
            <person name="Sondergaard T.E."/>
            <person name="Sorensen J.L."/>
            <person name="Fitzpatrick D.A."/>
            <person name="Frisvad J.C."/>
            <person name="Nielsen K.L."/>
        </authorList>
    </citation>
    <scope>NUCLEOTIDE SEQUENCE</scope>
    <source>
        <strain evidence="1">IBT 26290</strain>
    </source>
</reference>
<reference evidence="1" key="1">
    <citation type="submission" date="2022-11" db="EMBL/GenBank/DDBJ databases">
        <authorList>
            <person name="Petersen C."/>
        </authorList>
    </citation>
    <scope>NUCLEOTIDE SEQUENCE</scope>
    <source>
        <strain evidence="1">IBT 26290</strain>
    </source>
</reference>
<dbReference type="EMBL" id="JAPQKN010000008">
    <property type="protein sequence ID" value="KAJ5151288.1"/>
    <property type="molecule type" value="Genomic_DNA"/>
</dbReference>
<dbReference type="OrthoDB" id="4475425at2759"/>
<dbReference type="RefSeq" id="XP_056538621.1">
    <property type="nucleotide sequence ID" value="XM_056692664.1"/>
</dbReference>
<sequence>MAQLQSYIDKIPDLPLAEAIQAIIDLTPGLTVSVSSTGEYIIDHAIYEGQAHLNVLGSHYLQCGRRCQTEHAPFHLRLLHLTLDDVFDKLYGPPYQTLLEGLDTGSITLPESAEEGCACCRGDPDALILAGFSTGEALYFSEAEYKQIWNDQESSGSRSLWRDGEGWVDAWIMASKEQVEEAMARDLADGLSSKL</sequence>
<name>A0A9W9HM70_9EURO</name>
<organism evidence="1 2">
    <name type="scientific">Penicillium canariense</name>
    <dbReference type="NCBI Taxonomy" id="189055"/>
    <lineage>
        <taxon>Eukaryota</taxon>
        <taxon>Fungi</taxon>
        <taxon>Dikarya</taxon>
        <taxon>Ascomycota</taxon>
        <taxon>Pezizomycotina</taxon>
        <taxon>Eurotiomycetes</taxon>
        <taxon>Eurotiomycetidae</taxon>
        <taxon>Eurotiales</taxon>
        <taxon>Aspergillaceae</taxon>
        <taxon>Penicillium</taxon>
    </lineage>
</organism>
<gene>
    <name evidence="1" type="ORF">N7482_010540</name>
</gene>
<comment type="caution">
    <text evidence="1">The sequence shown here is derived from an EMBL/GenBank/DDBJ whole genome shotgun (WGS) entry which is preliminary data.</text>
</comment>
<accession>A0A9W9HM70</accession>